<feature type="transmembrane region" description="Helical" evidence="6">
    <location>
        <begin position="30"/>
        <end position="53"/>
    </location>
</feature>
<reference evidence="8" key="1">
    <citation type="submission" date="2022-12" db="EMBL/GenBank/DDBJ databases">
        <title>Draft genome assemblies for two species of Escallonia (Escalloniales).</title>
        <authorList>
            <person name="Chanderbali A."/>
            <person name="Dervinis C."/>
            <person name="Anghel I."/>
            <person name="Soltis D."/>
            <person name="Soltis P."/>
            <person name="Zapata F."/>
        </authorList>
    </citation>
    <scope>NUCLEOTIDE SEQUENCE</scope>
    <source>
        <strain evidence="8">UCBG92.1500</strain>
        <tissue evidence="8">Leaf</tissue>
    </source>
</reference>
<dbReference type="InterPro" id="IPR021109">
    <property type="entry name" value="Peptidase_aspartic_dom_sf"/>
</dbReference>
<name>A0AA88QL83_9ASTE</name>
<gene>
    <name evidence="8" type="ORF">RJ640_001717</name>
</gene>
<accession>A0AA88QL83</accession>
<organism evidence="8 9">
    <name type="scientific">Escallonia rubra</name>
    <dbReference type="NCBI Taxonomy" id="112253"/>
    <lineage>
        <taxon>Eukaryota</taxon>
        <taxon>Viridiplantae</taxon>
        <taxon>Streptophyta</taxon>
        <taxon>Embryophyta</taxon>
        <taxon>Tracheophyta</taxon>
        <taxon>Spermatophyta</taxon>
        <taxon>Magnoliopsida</taxon>
        <taxon>eudicotyledons</taxon>
        <taxon>Gunneridae</taxon>
        <taxon>Pentapetalae</taxon>
        <taxon>asterids</taxon>
        <taxon>campanulids</taxon>
        <taxon>Escalloniales</taxon>
        <taxon>Escalloniaceae</taxon>
        <taxon>Escallonia</taxon>
    </lineage>
</organism>
<dbReference type="InterPro" id="IPR033121">
    <property type="entry name" value="PEPTIDASE_A1"/>
</dbReference>
<keyword evidence="9" id="KW-1185">Reference proteome</keyword>
<dbReference type="FunFam" id="2.40.70.10:FF:000033">
    <property type="entry name" value="Aspartyl protease family protein"/>
    <property type="match status" value="1"/>
</dbReference>
<dbReference type="InterPro" id="IPR032799">
    <property type="entry name" value="TAXi_C"/>
</dbReference>
<dbReference type="Proteomes" id="UP001187471">
    <property type="component" value="Unassembled WGS sequence"/>
</dbReference>
<keyword evidence="4" id="KW-0378">Hydrolase</keyword>
<evidence type="ECO:0000256" key="4">
    <source>
        <dbReference type="ARBA" id="ARBA00022801"/>
    </source>
</evidence>
<dbReference type="AlphaFoldDB" id="A0AA88QL83"/>
<evidence type="ECO:0000256" key="6">
    <source>
        <dbReference type="SAM" id="Phobius"/>
    </source>
</evidence>
<dbReference type="Gene3D" id="2.40.70.10">
    <property type="entry name" value="Acid Proteases"/>
    <property type="match status" value="2"/>
</dbReference>
<sequence length="462" mass="50990">MEAIYIIKKEADMSTNPMTNFATRTRTASLLVHATFLPFLAVIVCSTIGSFTATKSHGLVTRLIHHDSVLSPFYNASASTADRATRAVESSIARLAYLKAASEGFPDDIRSAVVAADNGEPPIPQLLMMDTGSSLLWVRCYPCTFPCFSDKTIFDPSQSSTYIPLPCNSIYCIPSVGQCDSSANQCMFENNYVDTTYSRGNYATEKLTFVTSDEGIVEVRSIVFGCAQASHERHHQSNGILGLGSNIVSLPIQTGSMFSYCLGNISDPHYSYNQLILGKGARLHGDSTPLDVYNDLYYLSLEGISVGNKRLDIDPKTFERTQTGYGGVIIDSGSTWSFLVRRAFEPLRSEVKNLIGGKLKRHRFMDQPDWLCYKGIVTQDLVGFPVVILHFSGGADLELGIENIFHDRGEDRFCMAVDLADEKTPRGINLLGIAIQKYLNLGFDLSAGKLYFERIDCQLLED</sequence>
<keyword evidence="2" id="KW-0645">Protease</keyword>
<evidence type="ECO:0000256" key="5">
    <source>
        <dbReference type="ARBA" id="ARBA00023180"/>
    </source>
</evidence>
<dbReference type="SUPFAM" id="SSF50630">
    <property type="entry name" value="Acid proteases"/>
    <property type="match status" value="1"/>
</dbReference>
<dbReference type="InterPro" id="IPR034161">
    <property type="entry name" value="Pepsin-like_plant"/>
</dbReference>
<dbReference type="PANTHER" id="PTHR47967">
    <property type="entry name" value="OS07G0603500 PROTEIN-RELATED"/>
    <property type="match status" value="1"/>
</dbReference>
<dbReference type="EMBL" id="JAVXUO010002706">
    <property type="protein sequence ID" value="KAK2970512.1"/>
    <property type="molecule type" value="Genomic_DNA"/>
</dbReference>
<keyword evidence="5" id="KW-0325">Glycoprotein</keyword>
<dbReference type="InterPro" id="IPR051708">
    <property type="entry name" value="Plant_Aspart_Prot_A1"/>
</dbReference>
<keyword evidence="6" id="KW-0472">Membrane</keyword>
<keyword evidence="6" id="KW-0812">Transmembrane</keyword>
<dbReference type="InterPro" id="IPR032861">
    <property type="entry name" value="TAXi_N"/>
</dbReference>
<keyword evidence="3" id="KW-0064">Aspartyl protease</keyword>
<feature type="domain" description="Peptidase A1" evidence="7">
    <location>
        <begin position="112"/>
        <end position="453"/>
    </location>
</feature>
<evidence type="ECO:0000313" key="8">
    <source>
        <dbReference type="EMBL" id="KAK2970512.1"/>
    </source>
</evidence>
<protein>
    <recommendedName>
        <fullName evidence="7">Peptidase A1 domain-containing protein</fullName>
    </recommendedName>
</protein>
<dbReference type="GO" id="GO:0006508">
    <property type="term" value="P:proteolysis"/>
    <property type="evidence" value="ECO:0007669"/>
    <property type="project" value="UniProtKB-KW"/>
</dbReference>
<evidence type="ECO:0000256" key="3">
    <source>
        <dbReference type="ARBA" id="ARBA00022750"/>
    </source>
</evidence>
<comment type="caution">
    <text evidence="8">The sequence shown here is derived from an EMBL/GenBank/DDBJ whole genome shotgun (WGS) entry which is preliminary data.</text>
</comment>
<evidence type="ECO:0000256" key="2">
    <source>
        <dbReference type="ARBA" id="ARBA00022670"/>
    </source>
</evidence>
<evidence type="ECO:0000256" key="1">
    <source>
        <dbReference type="ARBA" id="ARBA00007447"/>
    </source>
</evidence>
<evidence type="ECO:0000313" key="9">
    <source>
        <dbReference type="Proteomes" id="UP001187471"/>
    </source>
</evidence>
<dbReference type="GO" id="GO:0005576">
    <property type="term" value="C:extracellular region"/>
    <property type="evidence" value="ECO:0007669"/>
    <property type="project" value="TreeGrafter"/>
</dbReference>
<comment type="similarity">
    <text evidence="1">Belongs to the peptidase A1 family.</text>
</comment>
<dbReference type="Pfam" id="PF14543">
    <property type="entry name" value="TAXi_N"/>
    <property type="match status" value="1"/>
</dbReference>
<dbReference type="PANTHER" id="PTHR47967:SF14">
    <property type="entry name" value="EUKARYOTIC ASPARTYL PROTEASE FAMILY PROTEIN"/>
    <property type="match status" value="1"/>
</dbReference>
<dbReference type="CDD" id="cd05476">
    <property type="entry name" value="pepsin_A_like_plant"/>
    <property type="match status" value="1"/>
</dbReference>
<proteinExistence type="inferred from homology"/>
<evidence type="ECO:0000259" key="7">
    <source>
        <dbReference type="PROSITE" id="PS51767"/>
    </source>
</evidence>
<dbReference type="Pfam" id="PF14541">
    <property type="entry name" value="TAXi_C"/>
    <property type="match status" value="1"/>
</dbReference>
<dbReference type="PROSITE" id="PS51767">
    <property type="entry name" value="PEPTIDASE_A1"/>
    <property type="match status" value="1"/>
</dbReference>
<keyword evidence="6" id="KW-1133">Transmembrane helix</keyword>
<dbReference type="GO" id="GO:0004190">
    <property type="term" value="F:aspartic-type endopeptidase activity"/>
    <property type="evidence" value="ECO:0007669"/>
    <property type="project" value="UniProtKB-KW"/>
</dbReference>